<name>A0A8D0GR47_SPHPU</name>
<protein>
    <submittedName>
        <fullName evidence="2">KIAA1549</fullName>
    </submittedName>
</protein>
<dbReference type="PANTHER" id="PTHR21590">
    <property type="entry name" value="SEA DOMAIN-CONTAINING PROTEIN"/>
    <property type="match status" value="1"/>
</dbReference>
<dbReference type="Pfam" id="PF12877">
    <property type="entry name" value="KIAA1549"/>
    <property type="match status" value="1"/>
</dbReference>
<evidence type="ECO:0000313" key="3">
    <source>
        <dbReference type="Proteomes" id="UP000694392"/>
    </source>
</evidence>
<reference evidence="2" key="2">
    <citation type="submission" date="2025-09" db="UniProtKB">
        <authorList>
            <consortium name="Ensembl"/>
        </authorList>
    </citation>
    <scope>IDENTIFICATION</scope>
</reference>
<dbReference type="GeneTree" id="ENSGT00530000063472"/>
<dbReference type="Proteomes" id="UP000694392">
    <property type="component" value="Unplaced"/>
</dbReference>
<feature type="compositionally biased region" description="Basic residues" evidence="1">
    <location>
        <begin position="16"/>
        <end position="27"/>
    </location>
</feature>
<dbReference type="Ensembl" id="ENSSPUT00000013174.1">
    <property type="protein sequence ID" value="ENSSPUP00000012358.1"/>
    <property type="gene ID" value="ENSSPUG00000009358.1"/>
</dbReference>
<dbReference type="AlphaFoldDB" id="A0A8D0GR47"/>
<accession>A0A8D0GR47</accession>
<keyword evidence="3" id="KW-1185">Reference proteome</keyword>
<feature type="region of interest" description="Disordered" evidence="1">
    <location>
        <begin position="16"/>
        <end position="90"/>
    </location>
</feature>
<dbReference type="PANTHER" id="PTHR21590:SF4">
    <property type="entry name" value="UPF0606 PROTEIN KIAA1549"/>
    <property type="match status" value="1"/>
</dbReference>
<evidence type="ECO:0000313" key="2">
    <source>
        <dbReference type="Ensembl" id="ENSSPUP00000012358.1"/>
    </source>
</evidence>
<dbReference type="InterPro" id="IPR024606">
    <property type="entry name" value="KIAA1549"/>
</dbReference>
<sequence>MIGEFSFYFFLHSSRAKRSPKQRRRHQINGSPIDADKDRLITTDSDGTYKRPPGVNNSAYISDPDLPAEPQTPSPADIGKFPGFPSHTVSQYIPPQPSIEEARQTMHSLLDDAFALVAPSSQAIGIWCLKVCSLGSSLLSLTFNMTGHYAGGS</sequence>
<organism evidence="2 3">
    <name type="scientific">Sphenodon punctatus</name>
    <name type="common">Tuatara</name>
    <name type="synonym">Hatteria punctata</name>
    <dbReference type="NCBI Taxonomy" id="8508"/>
    <lineage>
        <taxon>Eukaryota</taxon>
        <taxon>Metazoa</taxon>
        <taxon>Chordata</taxon>
        <taxon>Craniata</taxon>
        <taxon>Vertebrata</taxon>
        <taxon>Euteleostomi</taxon>
        <taxon>Lepidosauria</taxon>
        <taxon>Sphenodontia</taxon>
        <taxon>Sphenodontidae</taxon>
        <taxon>Sphenodon</taxon>
    </lineage>
</organism>
<evidence type="ECO:0000256" key="1">
    <source>
        <dbReference type="SAM" id="MobiDB-lite"/>
    </source>
</evidence>
<reference evidence="2" key="1">
    <citation type="submission" date="2025-08" db="UniProtKB">
        <authorList>
            <consortium name="Ensembl"/>
        </authorList>
    </citation>
    <scope>IDENTIFICATION</scope>
</reference>
<proteinExistence type="predicted"/>